<dbReference type="Proteomes" id="UP001314181">
    <property type="component" value="Unassembled WGS sequence"/>
</dbReference>
<dbReference type="EMBL" id="CAWVOK010000018">
    <property type="protein sequence ID" value="CAK8162962.1"/>
    <property type="molecule type" value="Genomic_DNA"/>
</dbReference>
<accession>A0ABP0EW10</accession>
<dbReference type="InterPro" id="IPR035093">
    <property type="entry name" value="RelE/ParE_toxin_dom_sf"/>
</dbReference>
<dbReference type="PANTHER" id="PTHR40588">
    <property type="entry name" value="MRNA INTERFERASE TOXIN YAFQ"/>
    <property type="match status" value="1"/>
</dbReference>
<dbReference type="RefSeq" id="WP_338363965.1">
    <property type="nucleotide sequence ID" value="NZ_CAWVOK010000018.1"/>
</dbReference>
<evidence type="ECO:0000256" key="1">
    <source>
        <dbReference type="ARBA" id="ARBA00022649"/>
    </source>
</evidence>
<dbReference type="InterPro" id="IPR007712">
    <property type="entry name" value="RelE/ParE_toxin"/>
</dbReference>
<evidence type="ECO:0000313" key="2">
    <source>
        <dbReference type="EMBL" id="CAK8162962.1"/>
    </source>
</evidence>
<protein>
    <submittedName>
        <fullName evidence="2">mRNA interferase YafQ</fullName>
        <ecNumber evidence="2">3.1.-.-</ecNumber>
    </submittedName>
</protein>
<comment type="caution">
    <text evidence="2">The sequence shown here is derived from an EMBL/GenBank/DDBJ whole genome shotgun (WGS) entry which is preliminary data.</text>
</comment>
<dbReference type="PANTHER" id="PTHR40588:SF1">
    <property type="entry name" value="MRNA INTERFERASE TOXIN YAFQ"/>
    <property type="match status" value="1"/>
</dbReference>
<dbReference type="InterPro" id="IPR004386">
    <property type="entry name" value="Toxin_YafQ-like"/>
</dbReference>
<dbReference type="EC" id="3.1.-.-" evidence="2"/>
<name>A0ABP0EW10_9RICK</name>
<keyword evidence="1" id="KW-1277">Toxin-antitoxin system</keyword>
<dbReference type="GO" id="GO:0016787">
    <property type="term" value="F:hydrolase activity"/>
    <property type="evidence" value="ECO:0007669"/>
    <property type="project" value="UniProtKB-KW"/>
</dbReference>
<gene>
    <name evidence="2" type="ORF">CAXC1_260042</name>
</gene>
<evidence type="ECO:0000313" key="3">
    <source>
        <dbReference type="Proteomes" id="UP001314181"/>
    </source>
</evidence>
<reference evidence="2 3" key="1">
    <citation type="submission" date="2024-01" db="EMBL/GenBank/DDBJ databases">
        <authorList>
            <person name="Kunselman E."/>
        </authorList>
    </citation>
    <scope>NUCLEOTIDE SEQUENCE [LARGE SCALE GENOMIC DNA]</scope>
    <source>
        <strain evidence="2">2 abalone samples</strain>
    </source>
</reference>
<keyword evidence="3" id="KW-1185">Reference proteome</keyword>
<proteinExistence type="predicted"/>
<sequence>MISRCLELKQDIEDFKSILDDSRIEVIMSSEFRKNFKNISHDVKNDLQKLCDVISKIHMGKLDSNHKEHKWNGKVGNEKNCRECHVKDDLLLIYKKKDSGLIKLLALGRHSDFKK</sequence>
<keyword evidence="2" id="KW-0378">Hydrolase</keyword>
<dbReference type="Gene3D" id="3.30.2310.20">
    <property type="entry name" value="RelE-like"/>
    <property type="match status" value="1"/>
</dbReference>
<dbReference type="Pfam" id="PF15738">
    <property type="entry name" value="YafQ_toxin"/>
    <property type="match status" value="1"/>
</dbReference>
<dbReference type="NCBIfam" id="TIGR02385">
    <property type="entry name" value="RelE_StbE"/>
    <property type="match status" value="1"/>
</dbReference>
<organism evidence="2 3">
    <name type="scientific">Candidatus Xenohaliotis californiensis</name>
    <dbReference type="NCBI Taxonomy" id="84677"/>
    <lineage>
        <taxon>Bacteria</taxon>
        <taxon>Pseudomonadati</taxon>
        <taxon>Pseudomonadota</taxon>
        <taxon>Alphaproteobacteria</taxon>
        <taxon>Rickettsiales</taxon>
        <taxon>Anaplasmataceae</taxon>
        <taxon>Candidatus Xenohaliotis</taxon>
    </lineage>
</organism>
<dbReference type="SUPFAM" id="SSF143011">
    <property type="entry name" value="RelE-like"/>
    <property type="match status" value="1"/>
</dbReference>